<dbReference type="OrthoDB" id="5357042at2"/>
<accession>A0A0A8H9F1</accession>
<reference evidence="1 2" key="1">
    <citation type="journal article" date="2014" name="Genome Biol. Evol.">
        <title>Comparative Genomics of the Campylobacter lari Group.</title>
        <authorList>
            <person name="Miller W.G."/>
            <person name="Yee E."/>
            <person name="Chapman M.H."/>
            <person name="Smith T.P."/>
            <person name="Bono J.L."/>
            <person name="Huynh S."/>
            <person name="Parker C.T."/>
            <person name="Vandamme P."/>
            <person name="Luong K."/>
            <person name="Korlach J."/>
        </authorList>
    </citation>
    <scope>NUCLEOTIDE SEQUENCE [LARGE SCALE GENOMIC DNA]</scope>
    <source>
        <strain evidence="1 2">LMG 24374</strain>
    </source>
</reference>
<protein>
    <submittedName>
        <fullName evidence="1">Uncharacterized protein</fullName>
    </submittedName>
</protein>
<gene>
    <name evidence="1" type="ORF">CSUB8521_0936</name>
</gene>
<dbReference type="HOGENOM" id="CLU_2033779_0_0_7"/>
<dbReference type="AlphaFoldDB" id="A0A0A8H9F1"/>
<sequence>MENQKLEQCFYLEHLINIQELEKKIIEYFSKEQKLLLDHFRHANIVSRKADKCGYFANIKTDPTRPKIQVNGFTNSLNLCLNGVMIGGAMIYIENGLLSMIECYSWDDNDIFIKLLSDTNKKVYS</sequence>
<evidence type="ECO:0000313" key="2">
    <source>
        <dbReference type="Proteomes" id="UP000031135"/>
    </source>
</evidence>
<dbReference type="KEGG" id="csm:CSUB8521_0936"/>
<organism evidence="1 2">
    <name type="scientific">Campylobacter subantarcticus LMG 24374</name>
    <dbReference type="NCBI Taxonomy" id="1388751"/>
    <lineage>
        <taxon>Bacteria</taxon>
        <taxon>Pseudomonadati</taxon>
        <taxon>Campylobacterota</taxon>
        <taxon>Epsilonproteobacteria</taxon>
        <taxon>Campylobacterales</taxon>
        <taxon>Campylobacteraceae</taxon>
        <taxon>Campylobacter</taxon>
    </lineage>
</organism>
<evidence type="ECO:0000313" key="1">
    <source>
        <dbReference type="EMBL" id="AJC90773.1"/>
    </source>
</evidence>
<proteinExistence type="predicted"/>
<name>A0A0A8H9F1_9BACT</name>
<dbReference type="Proteomes" id="UP000031135">
    <property type="component" value="Chromosome"/>
</dbReference>
<dbReference type="EMBL" id="CP007772">
    <property type="protein sequence ID" value="AJC90773.1"/>
    <property type="molecule type" value="Genomic_DNA"/>
</dbReference>